<proteinExistence type="predicted"/>
<dbReference type="Proteomes" id="UP000002208">
    <property type="component" value="Plasmid 1"/>
</dbReference>
<keyword evidence="1" id="KW-0614">Plasmid</keyword>
<evidence type="ECO:0000313" key="2">
    <source>
        <dbReference type="Proteomes" id="UP000002208"/>
    </source>
</evidence>
<evidence type="ECO:0000313" key="1">
    <source>
        <dbReference type="EMBL" id="ACO47471.1"/>
    </source>
</evidence>
<keyword evidence="2" id="KW-1185">Reference proteome</keyword>
<gene>
    <name evidence="1" type="ordered locus">Deide_1p00681</name>
</gene>
<dbReference type="HOGENOM" id="CLU_2245509_0_0_0"/>
<dbReference type="AlphaFoldDB" id="C1D232"/>
<reference evidence="1 2" key="1">
    <citation type="journal article" date="2009" name="PLoS Genet.">
        <title>Alliance of proteomics and genomics to unravel the specificities of Sahara bacterium Deinococcus deserti.</title>
        <authorList>
            <person name="de Groot A."/>
            <person name="Dulermo R."/>
            <person name="Ortet P."/>
            <person name="Blanchard L."/>
            <person name="Guerin P."/>
            <person name="Fernandez B."/>
            <person name="Vacherie B."/>
            <person name="Dossat C."/>
            <person name="Jolivet E."/>
            <person name="Siguier P."/>
            <person name="Chandler M."/>
            <person name="Barakat M."/>
            <person name="Dedieu A."/>
            <person name="Barbe V."/>
            <person name="Heulin T."/>
            <person name="Sommer S."/>
            <person name="Achouak W."/>
            <person name="Armengaud J."/>
        </authorList>
    </citation>
    <scope>NUCLEOTIDE SEQUENCE [LARGE SCALE GENOMIC DNA]</scope>
    <source>
        <strain evidence="2">DSM 17065 / CIP 109153 / LMG 22923 / VCD115</strain>
        <plasmid evidence="2">pDeide1</plasmid>
    </source>
</reference>
<dbReference type="EMBL" id="CP001115">
    <property type="protein sequence ID" value="ACO47471.1"/>
    <property type="molecule type" value="Genomic_DNA"/>
</dbReference>
<geneLocation type="plasmid" evidence="2">
    <name>pDeide1</name>
</geneLocation>
<protein>
    <submittedName>
        <fullName evidence="1">Uncharacterized protein</fullName>
    </submittedName>
</protein>
<name>C1D232_DEIDV</name>
<organism evidence="1 2">
    <name type="scientific">Deinococcus deserti (strain DSM 17065 / CIP 109153 / LMG 22923 / VCD115)</name>
    <dbReference type="NCBI Taxonomy" id="546414"/>
    <lineage>
        <taxon>Bacteria</taxon>
        <taxon>Thermotogati</taxon>
        <taxon>Deinococcota</taxon>
        <taxon>Deinococci</taxon>
        <taxon>Deinococcales</taxon>
        <taxon>Deinococcaceae</taxon>
        <taxon>Deinococcus</taxon>
    </lineage>
</organism>
<dbReference type="KEGG" id="ddr:Deide_1p00681"/>
<sequence>MRLAEDESYSPARCQEPCVVPANGRAVQKNLPRAAQPSSRRVVQGSAQELPHSDFLTQRSPMALFPERWVGGRKVWSARIRRLSSSRVVAFRFCTTGTVMIVMV</sequence>
<accession>C1D232</accession>